<sequence length="382" mass="42811">MPFFIHYAAFLLTFSIVFAADPGRTILLTQDKNPSYALHGRLLAEYKDVQIVAFCANCTLLVDVTLRDYNADPFRINGFDVDLSSCVANLNDTIDTLKTCQYSYRGEVLFSIGNSTINEFGLSVRVSEWSPATNFFVFPEPERRPLETAGATVYVGNNNTVSVATFVAWNTTNPCTMLLDFVVVPSDRCMAYIVPGATPANIPRLADALVWIDGTRNTGMNRILSSSFSVVVPADCFAAVKTYGWLNEYNFNGYLDTGAYSMTSPEFPYLYDNPNRHKEYYEQKYTRAVAEQMLPFDFQVTNLFGGQLDIMVTEKYQNGFDYRQYNYTSTVPGRFANISGHEVLVQWYPNQDDQPKGFMLTMETGTPLLAPTAPAPTVIVNC</sequence>
<dbReference type="EMBL" id="CATQJA010002710">
    <property type="protein sequence ID" value="CAJ0587523.1"/>
    <property type="molecule type" value="Genomic_DNA"/>
</dbReference>
<dbReference type="AlphaFoldDB" id="A0AA36DJI0"/>
<comment type="caution">
    <text evidence="1">The sequence shown here is derived from an EMBL/GenBank/DDBJ whole genome shotgun (WGS) entry which is preliminary data.</text>
</comment>
<accession>A0AA36DJI0</accession>
<reference evidence="1" key="1">
    <citation type="submission" date="2023-06" db="EMBL/GenBank/DDBJ databases">
        <authorList>
            <person name="Delattre M."/>
        </authorList>
    </citation>
    <scope>NUCLEOTIDE SEQUENCE</scope>
    <source>
        <strain evidence="1">AF72</strain>
    </source>
</reference>
<evidence type="ECO:0000313" key="1">
    <source>
        <dbReference type="EMBL" id="CAJ0587523.1"/>
    </source>
</evidence>
<feature type="non-terminal residue" evidence="1">
    <location>
        <position position="1"/>
    </location>
</feature>
<name>A0AA36DJI0_9BILA</name>
<gene>
    <name evidence="1" type="ORF">MSPICULIGERA_LOCUS25486</name>
</gene>
<protein>
    <submittedName>
        <fullName evidence="1">Uncharacterized protein</fullName>
    </submittedName>
</protein>
<organism evidence="1 2">
    <name type="scientific">Mesorhabditis spiculigera</name>
    <dbReference type="NCBI Taxonomy" id="96644"/>
    <lineage>
        <taxon>Eukaryota</taxon>
        <taxon>Metazoa</taxon>
        <taxon>Ecdysozoa</taxon>
        <taxon>Nematoda</taxon>
        <taxon>Chromadorea</taxon>
        <taxon>Rhabditida</taxon>
        <taxon>Rhabditina</taxon>
        <taxon>Rhabditomorpha</taxon>
        <taxon>Rhabditoidea</taxon>
        <taxon>Rhabditidae</taxon>
        <taxon>Mesorhabditinae</taxon>
        <taxon>Mesorhabditis</taxon>
    </lineage>
</organism>
<dbReference type="Proteomes" id="UP001177023">
    <property type="component" value="Unassembled WGS sequence"/>
</dbReference>
<proteinExistence type="predicted"/>
<evidence type="ECO:0000313" key="2">
    <source>
        <dbReference type="Proteomes" id="UP001177023"/>
    </source>
</evidence>
<keyword evidence="2" id="KW-1185">Reference proteome</keyword>